<dbReference type="SUPFAM" id="SSF56281">
    <property type="entry name" value="Metallo-hydrolase/oxidoreductase"/>
    <property type="match status" value="1"/>
</dbReference>
<protein>
    <recommendedName>
        <fullName evidence="1">Metallo-beta-lactamase domain-containing protein</fullName>
    </recommendedName>
</protein>
<feature type="domain" description="Metallo-beta-lactamase" evidence="1">
    <location>
        <begin position="22"/>
        <end position="223"/>
    </location>
</feature>
<reference evidence="2" key="1">
    <citation type="journal article" date="2014" name="Front. Microbiol.">
        <title>High frequency of phylogenetically diverse reductive dehalogenase-homologous genes in deep subseafloor sedimentary metagenomes.</title>
        <authorList>
            <person name="Kawai M."/>
            <person name="Futagami T."/>
            <person name="Toyoda A."/>
            <person name="Takaki Y."/>
            <person name="Nishi S."/>
            <person name="Hori S."/>
            <person name="Arai W."/>
            <person name="Tsubouchi T."/>
            <person name="Morono Y."/>
            <person name="Uchiyama I."/>
            <person name="Ito T."/>
            <person name="Fujiyama A."/>
            <person name="Inagaki F."/>
            <person name="Takami H."/>
        </authorList>
    </citation>
    <scope>NUCLEOTIDE SEQUENCE</scope>
    <source>
        <strain evidence="2">Expedition CK06-06</strain>
    </source>
</reference>
<organism evidence="2">
    <name type="scientific">marine sediment metagenome</name>
    <dbReference type="NCBI Taxonomy" id="412755"/>
    <lineage>
        <taxon>unclassified sequences</taxon>
        <taxon>metagenomes</taxon>
        <taxon>ecological metagenomes</taxon>
    </lineage>
</organism>
<evidence type="ECO:0000259" key="1">
    <source>
        <dbReference type="Pfam" id="PF12706"/>
    </source>
</evidence>
<dbReference type="EMBL" id="BARV01000048">
    <property type="protein sequence ID" value="GAH92345.1"/>
    <property type="molecule type" value="Genomic_DNA"/>
</dbReference>
<gene>
    <name evidence="2" type="ORF">S06H3_00297</name>
</gene>
<comment type="caution">
    <text evidence="2">The sequence shown here is derived from an EMBL/GenBank/DDBJ whole genome shotgun (WGS) entry which is preliminary data.</text>
</comment>
<dbReference type="InterPro" id="IPR001279">
    <property type="entry name" value="Metallo-B-lactamas"/>
</dbReference>
<name>X1KFD2_9ZZZZ</name>
<dbReference type="AlphaFoldDB" id="X1KFD2"/>
<dbReference type="Gene3D" id="3.60.15.10">
    <property type="entry name" value="Ribonuclease Z/Hydroxyacylglutathione hydrolase-like"/>
    <property type="match status" value="1"/>
</dbReference>
<dbReference type="PANTHER" id="PTHR42663:SF6">
    <property type="entry name" value="HYDROLASE C777.06C-RELATED"/>
    <property type="match status" value="1"/>
</dbReference>
<dbReference type="PANTHER" id="PTHR42663">
    <property type="entry name" value="HYDROLASE C777.06C-RELATED-RELATED"/>
    <property type="match status" value="1"/>
</dbReference>
<evidence type="ECO:0000313" key="2">
    <source>
        <dbReference type="EMBL" id="GAH92345.1"/>
    </source>
</evidence>
<proteinExistence type="predicted"/>
<accession>X1KFD2</accession>
<sequence length="257" mass="28697">MEVHILGAHNIETEKTRLTSLLIDGCLAIDAGGLTSTLSLSQQEKIKTVLLTHHHFDHTRDLLTLGFNTALWKGQIEVYALRYTLDVIIPCLLDGKIYVNLLKSPSAEKPLIRLNTIKPYKKEVIAGYEVLPLPVKHNVPTVGYQITSSQSRSLFYTGDTGPGLTDCWQHVSPKLLITEVTAPNEFSDELTRSGHLSPQSLKEELTQVRQLKGYLPRVIIIHIAPPYEQKVKEEIAQVAEELRADISLGYEGLKVTL</sequence>
<dbReference type="InterPro" id="IPR036866">
    <property type="entry name" value="RibonucZ/Hydroxyglut_hydro"/>
</dbReference>
<dbReference type="Pfam" id="PF12706">
    <property type="entry name" value="Lactamase_B_2"/>
    <property type="match status" value="1"/>
</dbReference>